<dbReference type="Pfam" id="PF00440">
    <property type="entry name" value="TetR_N"/>
    <property type="match status" value="1"/>
</dbReference>
<dbReference type="RefSeq" id="WP_183341908.1">
    <property type="nucleotide sequence ID" value="NZ_JACHNU010000002.1"/>
</dbReference>
<accession>A0A840IE38</accession>
<dbReference type="InterPro" id="IPR011075">
    <property type="entry name" value="TetR_C"/>
</dbReference>
<dbReference type="SUPFAM" id="SSF46689">
    <property type="entry name" value="Homeodomain-like"/>
    <property type="match status" value="1"/>
</dbReference>
<dbReference type="Gene3D" id="1.10.357.10">
    <property type="entry name" value="Tetracycline Repressor, domain 2"/>
    <property type="match status" value="1"/>
</dbReference>
<keyword evidence="1" id="KW-0805">Transcription regulation</keyword>
<feature type="DNA-binding region" description="H-T-H motif" evidence="4">
    <location>
        <begin position="34"/>
        <end position="53"/>
    </location>
</feature>
<dbReference type="Proteomes" id="UP000585272">
    <property type="component" value="Unassembled WGS sequence"/>
</dbReference>
<evidence type="ECO:0000313" key="7">
    <source>
        <dbReference type="Proteomes" id="UP000585272"/>
    </source>
</evidence>
<feature type="domain" description="HTH tetR-type" evidence="5">
    <location>
        <begin position="11"/>
        <end position="71"/>
    </location>
</feature>
<name>A0A840IE38_9ACTN</name>
<reference evidence="6 7" key="1">
    <citation type="submission" date="2020-08" db="EMBL/GenBank/DDBJ databases">
        <title>Genomic Encyclopedia of Archaeal and Bacterial Type Strains, Phase II (KMG-II): from individual species to whole genera.</title>
        <authorList>
            <person name="Goeker M."/>
        </authorList>
    </citation>
    <scope>NUCLEOTIDE SEQUENCE [LARGE SCALE GENOMIC DNA]</scope>
    <source>
        <strain evidence="6 7">DSM 23288</strain>
    </source>
</reference>
<evidence type="ECO:0000256" key="1">
    <source>
        <dbReference type="ARBA" id="ARBA00023015"/>
    </source>
</evidence>
<dbReference type="Gene3D" id="1.10.10.60">
    <property type="entry name" value="Homeodomain-like"/>
    <property type="match status" value="1"/>
</dbReference>
<evidence type="ECO:0000256" key="4">
    <source>
        <dbReference type="PROSITE-ProRule" id="PRU00335"/>
    </source>
</evidence>
<dbReference type="AlphaFoldDB" id="A0A840IE38"/>
<comment type="caution">
    <text evidence="6">The sequence shown here is derived from an EMBL/GenBank/DDBJ whole genome shotgun (WGS) entry which is preliminary data.</text>
</comment>
<evidence type="ECO:0000256" key="3">
    <source>
        <dbReference type="ARBA" id="ARBA00023163"/>
    </source>
</evidence>
<dbReference type="GO" id="GO:0003677">
    <property type="term" value="F:DNA binding"/>
    <property type="evidence" value="ECO:0007669"/>
    <property type="project" value="UniProtKB-UniRule"/>
</dbReference>
<sequence length="201" mass="21079">MSPRKSAAAALETRDAIVARAVAVASTDGLEGLTIGRLAGDLSMSKAGVIGHFGSKERLQLAALEEAVGIFTRTVWEPVASRPAGRERLLAICDAWVAHLESGVFPGGCFLAAAAAEFDGREGPVRDGVVAALGRWRAVIERDVRAAVAAGELPADSDPAQVWFEWNAFAMGLNQALQLHGDASAPDRARRAMRRAIGVPG</sequence>
<keyword evidence="2 4" id="KW-0238">DNA-binding</keyword>
<evidence type="ECO:0000313" key="6">
    <source>
        <dbReference type="EMBL" id="MBB4662605.1"/>
    </source>
</evidence>
<keyword evidence="7" id="KW-1185">Reference proteome</keyword>
<dbReference type="Pfam" id="PF16925">
    <property type="entry name" value="TetR_C_13"/>
    <property type="match status" value="1"/>
</dbReference>
<dbReference type="InterPro" id="IPR036271">
    <property type="entry name" value="Tet_transcr_reg_TetR-rel_C_sf"/>
</dbReference>
<dbReference type="SUPFAM" id="SSF48498">
    <property type="entry name" value="Tetracyclin repressor-like, C-terminal domain"/>
    <property type="match status" value="1"/>
</dbReference>
<proteinExistence type="predicted"/>
<dbReference type="InterPro" id="IPR001647">
    <property type="entry name" value="HTH_TetR"/>
</dbReference>
<dbReference type="PANTHER" id="PTHR47506">
    <property type="entry name" value="TRANSCRIPTIONAL REGULATORY PROTEIN"/>
    <property type="match status" value="1"/>
</dbReference>
<organism evidence="6 7">
    <name type="scientific">Conexibacter arvalis</name>
    <dbReference type="NCBI Taxonomy" id="912552"/>
    <lineage>
        <taxon>Bacteria</taxon>
        <taxon>Bacillati</taxon>
        <taxon>Actinomycetota</taxon>
        <taxon>Thermoleophilia</taxon>
        <taxon>Solirubrobacterales</taxon>
        <taxon>Conexibacteraceae</taxon>
        <taxon>Conexibacter</taxon>
    </lineage>
</organism>
<protein>
    <submittedName>
        <fullName evidence="6">AcrR family transcriptional regulator</fullName>
    </submittedName>
</protein>
<dbReference type="PROSITE" id="PS50977">
    <property type="entry name" value="HTH_TETR_2"/>
    <property type="match status" value="1"/>
</dbReference>
<evidence type="ECO:0000259" key="5">
    <source>
        <dbReference type="PROSITE" id="PS50977"/>
    </source>
</evidence>
<dbReference type="InterPro" id="IPR009057">
    <property type="entry name" value="Homeodomain-like_sf"/>
</dbReference>
<keyword evidence="3" id="KW-0804">Transcription</keyword>
<gene>
    <name evidence="6" type="ORF">BDZ31_002191</name>
</gene>
<dbReference type="PANTHER" id="PTHR47506:SF6">
    <property type="entry name" value="HTH-TYPE TRANSCRIPTIONAL REPRESSOR NEMR"/>
    <property type="match status" value="1"/>
</dbReference>
<dbReference type="EMBL" id="JACHNU010000002">
    <property type="protein sequence ID" value="MBB4662605.1"/>
    <property type="molecule type" value="Genomic_DNA"/>
</dbReference>
<evidence type="ECO:0000256" key="2">
    <source>
        <dbReference type="ARBA" id="ARBA00023125"/>
    </source>
</evidence>